<dbReference type="AlphaFoldDB" id="A0A382KAE7"/>
<evidence type="ECO:0000256" key="1">
    <source>
        <dbReference type="ARBA" id="ARBA00001913"/>
    </source>
</evidence>
<reference evidence="10" key="1">
    <citation type="submission" date="2018-05" db="EMBL/GenBank/DDBJ databases">
        <authorList>
            <person name="Lanie J.A."/>
            <person name="Ng W.-L."/>
            <person name="Kazmierczak K.M."/>
            <person name="Andrzejewski T.M."/>
            <person name="Davidsen T.M."/>
            <person name="Wayne K.J."/>
            <person name="Tettelin H."/>
            <person name="Glass J.I."/>
            <person name="Rusch D."/>
            <person name="Podicherti R."/>
            <person name="Tsui H.-C.T."/>
            <person name="Winkler M.E."/>
        </authorList>
    </citation>
    <scope>NUCLEOTIDE SEQUENCE</scope>
</reference>
<comment type="similarity">
    <text evidence="5">Belongs to the serine/threonine dehydratase family.</text>
</comment>
<dbReference type="InterPro" id="IPR001926">
    <property type="entry name" value="TrpB-like_PALP"/>
</dbReference>
<evidence type="ECO:0000256" key="7">
    <source>
        <dbReference type="ARBA" id="ARBA00022898"/>
    </source>
</evidence>
<gene>
    <name evidence="10" type="ORF">METZ01_LOCUS274023</name>
</gene>
<dbReference type="FunFam" id="3.40.50.1100:FF:000005">
    <property type="entry name" value="Threonine dehydratase catabolic"/>
    <property type="match status" value="1"/>
</dbReference>
<keyword evidence="7" id="KW-0663">Pyridoxal phosphate</keyword>
<proteinExistence type="inferred from homology"/>
<sequence>MINITDIQKAYSNISINIHRTPISTSTYLSQKFNSKIFFKQELFQKTGSFKIRGVLNKLSSLSSDQLKNGVISLSSGNHAQAVAYGSKIYNISSTIVMPTYSTKSKIEATKGYGAKVIITDEELITVVKEIQKETNATLIHPFDDDHIIAGQGTLGLEI</sequence>
<comment type="cofactor">
    <cofactor evidence="1">
        <name>Ca(2+)</name>
        <dbReference type="ChEBI" id="CHEBI:29108"/>
    </cofactor>
</comment>
<dbReference type="PROSITE" id="PS00165">
    <property type="entry name" value="DEHYDRATASE_SER_THR"/>
    <property type="match status" value="1"/>
</dbReference>
<comment type="cofactor">
    <cofactor evidence="2">
        <name>pyridoxal 5'-phosphate</name>
        <dbReference type="ChEBI" id="CHEBI:597326"/>
    </cofactor>
</comment>
<dbReference type="Pfam" id="PF00291">
    <property type="entry name" value="PALP"/>
    <property type="match status" value="1"/>
</dbReference>
<feature type="domain" description="Tryptophan synthase beta chain-like PALP" evidence="9">
    <location>
        <begin position="15"/>
        <end position="159"/>
    </location>
</feature>
<evidence type="ECO:0000256" key="4">
    <source>
        <dbReference type="ARBA" id="ARBA00001946"/>
    </source>
</evidence>
<dbReference type="GO" id="GO:0030170">
    <property type="term" value="F:pyridoxal phosphate binding"/>
    <property type="evidence" value="ECO:0007669"/>
    <property type="project" value="InterPro"/>
</dbReference>
<dbReference type="EMBL" id="UINC01079302">
    <property type="protein sequence ID" value="SVC21169.1"/>
    <property type="molecule type" value="Genomic_DNA"/>
</dbReference>
<feature type="non-terminal residue" evidence="10">
    <location>
        <position position="1"/>
    </location>
</feature>
<dbReference type="PANTHER" id="PTHR43050:SF1">
    <property type="entry name" value="SERINE RACEMASE"/>
    <property type="match status" value="1"/>
</dbReference>
<evidence type="ECO:0000256" key="3">
    <source>
        <dbReference type="ARBA" id="ARBA00001936"/>
    </source>
</evidence>
<dbReference type="Gene3D" id="3.40.50.1100">
    <property type="match status" value="2"/>
</dbReference>
<evidence type="ECO:0000259" key="9">
    <source>
        <dbReference type="Pfam" id="PF00291"/>
    </source>
</evidence>
<feature type="non-terminal residue" evidence="10">
    <location>
        <position position="159"/>
    </location>
</feature>
<evidence type="ECO:0000256" key="8">
    <source>
        <dbReference type="ARBA" id="ARBA00023239"/>
    </source>
</evidence>
<keyword evidence="6" id="KW-0460">Magnesium</keyword>
<evidence type="ECO:0000256" key="2">
    <source>
        <dbReference type="ARBA" id="ARBA00001933"/>
    </source>
</evidence>
<dbReference type="GO" id="GO:0008721">
    <property type="term" value="F:D-serine ammonia-lyase activity"/>
    <property type="evidence" value="ECO:0007669"/>
    <property type="project" value="TreeGrafter"/>
</dbReference>
<dbReference type="PANTHER" id="PTHR43050">
    <property type="entry name" value="SERINE / THREONINE RACEMASE FAMILY MEMBER"/>
    <property type="match status" value="1"/>
</dbReference>
<evidence type="ECO:0000256" key="6">
    <source>
        <dbReference type="ARBA" id="ARBA00022842"/>
    </source>
</evidence>
<dbReference type="GO" id="GO:0006520">
    <property type="term" value="P:amino acid metabolic process"/>
    <property type="evidence" value="ECO:0007669"/>
    <property type="project" value="InterPro"/>
</dbReference>
<dbReference type="InterPro" id="IPR000634">
    <property type="entry name" value="Ser/Thr_deHydtase_PyrdxlP-BS"/>
</dbReference>
<dbReference type="GO" id="GO:0030378">
    <property type="term" value="F:serine racemase activity"/>
    <property type="evidence" value="ECO:0007669"/>
    <property type="project" value="TreeGrafter"/>
</dbReference>
<dbReference type="GO" id="GO:0018114">
    <property type="term" value="F:threonine racemase activity"/>
    <property type="evidence" value="ECO:0007669"/>
    <property type="project" value="TreeGrafter"/>
</dbReference>
<comment type="cofactor">
    <cofactor evidence="3">
        <name>Mn(2+)</name>
        <dbReference type="ChEBI" id="CHEBI:29035"/>
    </cofactor>
</comment>
<dbReference type="GO" id="GO:0005524">
    <property type="term" value="F:ATP binding"/>
    <property type="evidence" value="ECO:0007669"/>
    <property type="project" value="TreeGrafter"/>
</dbReference>
<comment type="cofactor">
    <cofactor evidence="4">
        <name>Mg(2+)</name>
        <dbReference type="ChEBI" id="CHEBI:18420"/>
    </cofactor>
</comment>
<organism evidence="10">
    <name type="scientific">marine metagenome</name>
    <dbReference type="NCBI Taxonomy" id="408172"/>
    <lineage>
        <taxon>unclassified sequences</taxon>
        <taxon>metagenomes</taxon>
        <taxon>ecological metagenomes</taxon>
    </lineage>
</organism>
<dbReference type="InterPro" id="IPR036052">
    <property type="entry name" value="TrpB-like_PALP_sf"/>
</dbReference>
<evidence type="ECO:0000313" key="10">
    <source>
        <dbReference type="EMBL" id="SVC21169.1"/>
    </source>
</evidence>
<accession>A0A382KAE7</accession>
<name>A0A382KAE7_9ZZZZ</name>
<dbReference type="SUPFAM" id="SSF53686">
    <property type="entry name" value="Tryptophan synthase beta subunit-like PLP-dependent enzymes"/>
    <property type="match status" value="1"/>
</dbReference>
<dbReference type="GO" id="GO:0000287">
    <property type="term" value="F:magnesium ion binding"/>
    <property type="evidence" value="ECO:0007669"/>
    <property type="project" value="TreeGrafter"/>
</dbReference>
<evidence type="ECO:0000256" key="5">
    <source>
        <dbReference type="ARBA" id="ARBA00010869"/>
    </source>
</evidence>
<keyword evidence="8" id="KW-0456">Lyase</keyword>
<protein>
    <recommendedName>
        <fullName evidence="9">Tryptophan synthase beta chain-like PALP domain-containing protein</fullName>
    </recommendedName>
</protein>
<dbReference type="GO" id="GO:0003941">
    <property type="term" value="F:L-serine ammonia-lyase activity"/>
    <property type="evidence" value="ECO:0007669"/>
    <property type="project" value="TreeGrafter"/>
</dbReference>